<feature type="region of interest" description="Disordered" evidence="5">
    <location>
        <begin position="92"/>
        <end position="118"/>
    </location>
</feature>
<dbReference type="RefSeq" id="XP_012860424.1">
    <property type="nucleotide sequence ID" value="XM_013004970.1"/>
</dbReference>
<dbReference type="Pfam" id="PF01283">
    <property type="entry name" value="Ribosomal_S26e"/>
    <property type="match status" value="1"/>
</dbReference>
<keyword evidence="6" id="KW-1185">Reference proteome</keyword>
<comment type="similarity">
    <text evidence="1 4">Belongs to the eukaryotic ribosomal protein eS26 family.</text>
</comment>
<keyword evidence="2 4" id="KW-0689">Ribosomal protein</keyword>
<accession>A0ABM0ZQP8</accession>
<dbReference type="PANTHER" id="PTHR12538:SF0">
    <property type="entry name" value="40S RIBOSOMAL PROTEIN S26"/>
    <property type="match status" value="1"/>
</dbReference>
<dbReference type="InterPro" id="IPR047864">
    <property type="entry name" value="Ribosomal_eS26_CS"/>
</dbReference>
<feature type="compositionally biased region" description="Pro residues" evidence="5">
    <location>
        <begin position="108"/>
        <end position="118"/>
    </location>
</feature>
<gene>
    <name evidence="7" type="primary">LOC101653339</name>
</gene>
<keyword evidence="3 4" id="KW-0687">Ribonucleoprotein</keyword>
<dbReference type="InterPro" id="IPR000892">
    <property type="entry name" value="Ribosomal_eS26"/>
</dbReference>
<evidence type="ECO:0000313" key="7">
    <source>
        <dbReference type="RefSeq" id="XP_012860424.1"/>
    </source>
</evidence>
<dbReference type="Proteomes" id="UP000694863">
    <property type="component" value="Unplaced"/>
</dbReference>
<dbReference type="GeneID" id="101653339"/>
<evidence type="ECO:0000256" key="1">
    <source>
        <dbReference type="ARBA" id="ARBA00008596"/>
    </source>
</evidence>
<dbReference type="Gene3D" id="3.30.1740.20">
    <property type="entry name" value="Ribosomal protein S26e"/>
    <property type="match status" value="1"/>
</dbReference>
<organism evidence="6 7">
    <name type="scientific">Echinops telfairi</name>
    <name type="common">Lesser hedgehog tenrec</name>
    <dbReference type="NCBI Taxonomy" id="9371"/>
    <lineage>
        <taxon>Eukaryota</taxon>
        <taxon>Metazoa</taxon>
        <taxon>Chordata</taxon>
        <taxon>Craniata</taxon>
        <taxon>Vertebrata</taxon>
        <taxon>Euteleostomi</taxon>
        <taxon>Mammalia</taxon>
        <taxon>Eutheria</taxon>
        <taxon>Afrotheria</taxon>
        <taxon>Tenrecidae</taxon>
        <taxon>Tenrecinae</taxon>
        <taxon>Echinops</taxon>
    </lineage>
</organism>
<dbReference type="InterPro" id="IPR038551">
    <property type="entry name" value="Ribosomal_eS26_sf"/>
</dbReference>
<evidence type="ECO:0000256" key="4">
    <source>
        <dbReference type="RuleBase" id="RU363128"/>
    </source>
</evidence>
<evidence type="ECO:0000256" key="2">
    <source>
        <dbReference type="ARBA" id="ARBA00022980"/>
    </source>
</evidence>
<reference evidence="7" key="1">
    <citation type="submission" date="2025-08" db="UniProtKB">
        <authorList>
            <consortium name="RefSeq"/>
        </authorList>
    </citation>
    <scope>IDENTIFICATION</scope>
</reference>
<protein>
    <recommendedName>
        <fullName evidence="4">40S ribosomal protein S26</fullName>
    </recommendedName>
</protein>
<sequence>MTKKRHKNGHTKKGRGHVQSIHCTNCAGCKPEDKAVNKFVIENTVATAAVRDISEANQCIRASQAVRKAKLHHCVSCAIHSRVVTNWSCEVSEDQTHPTDPPRLRPVGPAPRPPAKPR</sequence>
<feature type="compositionally biased region" description="Basic and acidic residues" evidence="5">
    <location>
        <begin position="94"/>
        <end position="103"/>
    </location>
</feature>
<dbReference type="PROSITE" id="PS00733">
    <property type="entry name" value="RIBOSOMAL_S26E"/>
    <property type="match status" value="1"/>
</dbReference>
<evidence type="ECO:0000256" key="5">
    <source>
        <dbReference type="SAM" id="MobiDB-lite"/>
    </source>
</evidence>
<proteinExistence type="inferred from homology"/>
<evidence type="ECO:0000256" key="3">
    <source>
        <dbReference type="ARBA" id="ARBA00023274"/>
    </source>
</evidence>
<dbReference type="PANTHER" id="PTHR12538">
    <property type="entry name" value="40S RIBOSOMAL PROTEIN S26"/>
    <property type="match status" value="1"/>
</dbReference>
<name>A0ABM0ZQP8_ECHTE</name>
<evidence type="ECO:0000313" key="6">
    <source>
        <dbReference type="Proteomes" id="UP000694863"/>
    </source>
</evidence>